<dbReference type="SUPFAM" id="SSF49373">
    <property type="entry name" value="Invasin/intimin cell-adhesion fragments"/>
    <property type="match status" value="20"/>
</dbReference>
<dbReference type="InterPro" id="IPR003535">
    <property type="entry name" value="Intimin/invasin_bac"/>
</dbReference>
<feature type="domain" description="Big-1" evidence="5">
    <location>
        <begin position="619"/>
        <end position="711"/>
    </location>
</feature>
<evidence type="ECO:0000259" key="4">
    <source>
        <dbReference type="PROSITE" id="PS50835"/>
    </source>
</evidence>
<dbReference type="InterPro" id="IPR007110">
    <property type="entry name" value="Ig-like_dom"/>
</dbReference>
<dbReference type="Gene3D" id="2.40.160.160">
    <property type="entry name" value="Inverse autotransporter, beta-domain"/>
    <property type="match status" value="1"/>
</dbReference>
<feature type="domain" description="Ig-like" evidence="4">
    <location>
        <begin position="1010"/>
        <end position="1109"/>
    </location>
</feature>
<dbReference type="PRINTS" id="PR01369">
    <property type="entry name" value="INTIMIN"/>
</dbReference>
<dbReference type="InterPro" id="IPR013783">
    <property type="entry name" value="Ig-like_fold"/>
</dbReference>
<feature type="domain" description="Big-1" evidence="5">
    <location>
        <begin position="1517"/>
        <end position="1609"/>
    </location>
</feature>
<dbReference type="PANTHER" id="PTHR39576">
    <property type="entry name" value="ATTACHING AND EFFACING PROTEIN HOMOLOG-RELATED-RELATED"/>
    <property type="match status" value="1"/>
</dbReference>
<feature type="domain" description="Big-1" evidence="5">
    <location>
        <begin position="1017"/>
        <end position="1109"/>
    </location>
</feature>
<feature type="domain" description="Big-1" evidence="5">
    <location>
        <begin position="719"/>
        <end position="810"/>
    </location>
</feature>
<feature type="domain" description="Big-1" evidence="5">
    <location>
        <begin position="1817"/>
        <end position="1909"/>
    </location>
</feature>
<name>A0AAE4G9A1_9BURK</name>
<dbReference type="Gene3D" id="2.60.40.10">
    <property type="entry name" value="Immunoglobulins"/>
    <property type="match status" value="20"/>
</dbReference>
<dbReference type="PROSITE" id="PS50835">
    <property type="entry name" value="IG_LIKE"/>
    <property type="match status" value="1"/>
</dbReference>
<evidence type="ECO:0000256" key="3">
    <source>
        <dbReference type="SAM" id="SignalP"/>
    </source>
</evidence>
<feature type="domain" description="Big-1" evidence="5">
    <location>
        <begin position="2119"/>
        <end position="2211"/>
    </location>
</feature>
<evidence type="ECO:0000259" key="5">
    <source>
        <dbReference type="PROSITE" id="PS51127"/>
    </source>
</evidence>
<dbReference type="InterPro" id="IPR008964">
    <property type="entry name" value="Invasin/intimin_cell_adhesion"/>
</dbReference>
<dbReference type="InterPro" id="IPR038177">
    <property type="entry name" value="IAT_beta_sf"/>
</dbReference>
<feature type="domain" description="Big-1" evidence="5">
    <location>
        <begin position="918"/>
        <end position="1009"/>
    </location>
</feature>
<dbReference type="Pfam" id="PF02369">
    <property type="entry name" value="Big_1"/>
    <property type="match status" value="13"/>
</dbReference>
<feature type="domain" description="Big-1" evidence="5">
    <location>
        <begin position="1217"/>
        <end position="1309"/>
    </location>
</feature>
<dbReference type="GO" id="GO:0009279">
    <property type="term" value="C:cell outer membrane"/>
    <property type="evidence" value="ECO:0007669"/>
    <property type="project" value="TreeGrafter"/>
</dbReference>
<feature type="domain" description="Big-1" evidence="5">
    <location>
        <begin position="1917"/>
        <end position="2010"/>
    </location>
</feature>
<feature type="domain" description="Big-1" evidence="5">
    <location>
        <begin position="417"/>
        <end position="510"/>
    </location>
</feature>
<dbReference type="EMBL" id="JAVRAA010000005">
    <property type="protein sequence ID" value="MDT0337647.1"/>
    <property type="molecule type" value="Genomic_DNA"/>
</dbReference>
<dbReference type="InterPro" id="IPR051715">
    <property type="entry name" value="Intimin-Invasin_domain"/>
</dbReference>
<feature type="region of interest" description="Disordered" evidence="2">
    <location>
        <begin position="2385"/>
        <end position="2405"/>
    </location>
</feature>
<dbReference type="InterPro" id="IPR024519">
    <property type="entry name" value="IAT_beta"/>
</dbReference>
<dbReference type="InterPro" id="IPR015217">
    <property type="entry name" value="Invasin_dom_3"/>
</dbReference>
<feature type="chain" id="PRO_5042035863" evidence="3">
    <location>
        <begin position="20"/>
        <end position="2405"/>
    </location>
</feature>
<reference evidence="6" key="1">
    <citation type="submission" date="2023-02" db="EMBL/GenBank/DDBJ databases">
        <title>Description of Herbaspirillum huttiense subsp. nephrolepsisexaltata and Herbaspirillum huttiense subsp. lycopersicon.</title>
        <authorList>
            <person name="Poudel M."/>
            <person name="Sharma A."/>
            <person name="Goss E."/>
            <person name="Tapia J.H."/>
            <person name="Harmon C.M."/>
            <person name="Jones J.B."/>
        </authorList>
    </citation>
    <scope>NUCLEOTIDE SEQUENCE</scope>
    <source>
        <strain evidence="6">NC40101</strain>
    </source>
</reference>
<feature type="domain" description="Big-1" evidence="5">
    <location>
        <begin position="1718"/>
        <end position="1809"/>
    </location>
</feature>
<dbReference type="SMART" id="SM00634">
    <property type="entry name" value="BID_1"/>
    <property type="match status" value="19"/>
</dbReference>
<feature type="domain" description="Big-1" evidence="5">
    <location>
        <begin position="1417"/>
        <end position="1509"/>
    </location>
</feature>
<feature type="domain" description="Big-1" evidence="5">
    <location>
        <begin position="2018"/>
        <end position="2110"/>
    </location>
</feature>
<feature type="domain" description="Big-1" evidence="5">
    <location>
        <begin position="1317"/>
        <end position="1409"/>
    </location>
</feature>
<feature type="signal peptide" evidence="3">
    <location>
        <begin position="1"/>
        <end position="19"/>
    </location>
</feature>
<sequence>MRKLIAKILLTTMSFNAVASPLVIPDGSVPQKKGEYRVAENKPDSDGNTDPKAFGLGKASSAANTWLQNFLKGGGTAKVDLSGTEGFKTGSVDILRPLYEDEQSLMFTQFGLRRSNQLTGSSYRTTINAGVGYRYFWDEKWMTGINAFYDRDLTVGHQRLGVGSELWTDYLKLSANAYLRLSEYRDSPDVKEYQERPANGWDVRAEGYLPQYPELGGKVKFEQYYGEEVGLFGAQQRQKDPSALTLGLSYTPIPLMTVSLDHRFGQGGQRDTSFKVELKYTIGESVDYQSHSRNVAAMRRLKFSKYDLVERNNTIVLQYRKKDIGQFVLPDSVAGNAAAVMAFPIGLKSLASIQSVAWEGTAAEFTTIAPSNANGEIQLPPYQPGALNVYELEGIATDAVGRKIRSNRMLVIVNPLALSLARLRATALSDGVDELQFTAKLVDKDNQPIADRPVTWTVDNSLAVIKSKSEKTDSTGTALLTAVSAKAAKVLVTVKEALNGFSATADARFVGNSATAAVAEVITGAASVGASGTTATEITAVVKDSAGNAVGDGVAVAWSTTMGSLQSAVTKTDETGLAKNVLQSPGSMGTATLVAKANSGDGGKSATVQFAGDPSTAKVSNLASSTATLPADGTSTVTLVATLKDAANNAVGAGVPVKWVSNLGSVPATSLTDASGNSTVTLVAPTIPGVATIKATGVVGDVGKTSAVTFAADTSTADVTSLSATSTTLVANGTSTTQLRAEVRDARGNSIGAGKTVNWTTSLGVINATSVTDAAGIAVATLTSATSTGSANVTAKFGSAAGKALSLLLIADNATATVATLSASQSTIVANGSSSSTLTASVKDGHGNPVGAGVTVSWATTLGTIASTSTTDATGTAVGLLKSSTNAGTAVVAAKASSGDAGKTAVVNIAPDSGTAKVSSVSASPASANANGTDVITLTAILKDGNGNRMGAGIAVNWSSTKGTIAQTSQTDATGAATASLTSTLAGSGVVTAKGGSGDAGQTVSVTFNPDVTTARVGVVNATPNSVIANGSTISLTTVVSDAYGNPVGAGQSVSWISSGGTLASSTTNTDASGKATVVLTSGMTAGTYTVTAKAAAGDPGKSTTVAFTGNPATAQVANLTSSQNSAAANGQANVTVTATVKDAGGNSVGSGIAVNWTTTAGSVVATSLTDTNGQASATITAPTTVGTATITAKAASGDAGRSVTVSYVADSNSAKVNSFSASRSNAPANGSDTIQLTATVVDGNGNPLGAGNLVKWTATAGTVVASSTTDASGTALATLTTPTAAGTATLKAVAGSSDTGKTLSITYIADATTAHVISLSSSASTLVANGSQATLTATVADANGNLFGNGIPVSWSTTGGSLSASNSNTDASGKAIVVLTSSTTVGVYSVSAKATGADAGKTVSVTFTGDAATARVVGLTSSQSTAPANGSANITLTATVKDANGNAAGAGITVNWSGTAGSVAATSVTNASGVATAEVTAPTSAGAATFIAKGAAGDPGQSVSVSYTADSTTAKVATFTADKASVPANGTSTVQLTASLVDAQNNSIGAGVVVHWTTTSGAVAATSTTDASGTAVAILTASTAAGTATVAAKGAAGDNGKTVSVAFVPDVTTARVTSIGSVPGSLVANGTAQASVFATVADANGNVIGAGTPVSWSSTGGSLAAATTNTDASGKALVTLTAGTVAGNYSVTAKAASGDAGKNMAISFTGDTTTARVVTLSSSQSTAAANGTGNVTLTAAVQDASGNQVGAGVVVNWTATVGSVVASSSTNSAGIATAVVTSPTTSGSATFTAKAVSGSVQTANVIYVGDASTARVTLISSDASSIKADGTAKATISAVLKDANGNDLGANLPVNWATTQGNLSAASTLTDSSGTATVTLNSTAAGSTTVTAKGTGTDAGKTVTLDVTADPASARVVSVSSAANSLVANGSSTTAVTAVIKDANGNTLGAGVSVAWIASGGTVSSATSVTDSSGIASVTFTAGTSAGNATVTAKAANPDAGKSAAIALIGDQASAKVTVVNATPTSLPANGTATANVIATLRDAGGNPVGAGVTVTWTANGGSLSSSSSITDTNSQASVVLTAPKVAGTVVVTATGVAGDSGKSTAIAVSGDPTTAKVVSVSASGTNIVANGSDQVTLTAMVRDASDIPVGAGVTVQWSTNKGNLAATSSVTDSSGMATMTLTSKKDGTATVTAKGVAGDIGKTAAVKFTADPTTAIVGTLNLYKYHPPGNGTVVQAGAQIVDANGNYVVGYTVNWSITSGTMGSASSVTDSAGWAWNTVTTSTVDSDTNVTMRTDLPNGSSNWMNTVFTGPSIKTISASPDTIAADNTSVSTVTATAVYSDGSAYNGAIQFDADFGSFDDGTTSTTRTGSPATVSWKSSIDGTSNVTASVNGTSQSVPITANP</sequence>
<evidence type="ECO:0000256" key="1">
    <source>
        <dbReference type="ARBA" id="ARBA00010116"/>
    </source>
</evidence>
<dbReference type="InterPro" id="IPR003344">
    <property type="entry name" value="Big_1_dom"/>
</dbReference>
<accession>A0AAE4G9A1</accession>
<protein>
    <submittedName>
        <fullName evidence="6">Invasin domain 3-containing protein</fullName>
    </submittedName>
</protein>
<dbReference type="RefSeq" id="WP_284078275.1">
    <property type="nucleotide sequence ID" value="NZ_JAVLSM010000007.1"/>
</dbReference>
<evidence type="ECO:0000313" key="6">
    <source>
        <dbReference type="EMBL" id="MDT0337647.1"/>
    </source>
</evidence>
<proteinExistence type="inferred from homology"/>
<feature type="domain" description="Big-1" evidence="5">
    <location>
        <begin position="1117"/>
        <end position="1209"/>
    </location>
</feature>
<comment type="caution">
    <text evidence="6">The sequence shown here is derived from an EMBL/GenBank/DDBJ whole genome shotgun (WGS) entry which is preliminary data.</text>
</comment>
<dbReference type="GO" id="GO:0007155">
    <property type="term" value="P:cell adhesion"/>
    <property type="evidence" value="ECO:0007669"/>
    <property type="project" value="InterPro"/>
</dbReference>
<feature type="domain" description="Big-1" evidence="5">
    <location>
        <begin position="818"/>
        <end position="910"/>
    </location>
</feature>
<dbReference type="PROSITE" id="PS51127">
    <property type="entry name" value="BIG1"/>
    <property type="match status" value="17"/>
</dbReference>
<gene>
    <name evidence="6" type="ORF">RJN63_12455</name>
</gene>
<feature type="domain" description="Big-1" evidence="5">
    <location>
        <begin position="1617"/>
        <end position="1710"/>
    </location>
</feature>
<dbReference type="PANTHER" id="PTHR39576:SF2">
    <property type="entry name" value="ATTACHING AND EFFACING PROTEIN HOMOLOG-RELATED"/>
    <property type="match status" value="1"/>
</dbReference>
<dbReference type="Pfam" id="PF09134">
    <property type="entry name" value="Invasin_D3"/>
    <property type="match status" value="4"/>
</dbReference>
<keyword evidence="3" id="KW-0732">Signal</keyword>
<organism evidence="6">
    <name type="scientific">Herbaspirillum huttiense subsp. nephrolepidis</name>
    <dbReference type="NCBI Taxonomy" id="3075126"/>
    <lineage>
        <taxon>Bacteria</taxon>
        <taxon>Pseudomonadati</taxon>
        <taxon>Pseudomonadota</taxon>
        <taxon>Betaproteobacteria</taxon>
        <taxon>Burkholderiales</taxon>
        <taxon>Oxalobacteraceae</taxon>
        <taxon>Herbaspirillum</taxon>
    </lineage>
</organism>
<evidence type="ECO:0000256" key="2">
    <source>
        <dbReference type="SAM" id="MobiDB-lite"/>
    </source>
</evidence>
<comment type="similarity">
    <text evidence="1">Belongs to the intimin/invasin family.</text>
</comment>
<dbReference type="Pfam" id="PF11924">
    <property type="entry name" value="IAT_beta"/>
    <property type="match status" value="1"/>
</dbReference>